<accession>A0A934J6S8</accession>
<evidence type="ECO:0000256" key="1">
    <source>
        <dbReference type="ARBA" id="ARBA00005801"/>
    </source>
</evidence>
<gene>
    <name evidence="4" type="ORF">JFN88_08945</name>
</gene>
<keyword evidence="2" id="KW-0812">Transmembrane</keyword>
<dbReference type="GO" id="GO:0004190">
    <property type="term" value="F:aspartic-type endopeptidase activity"/>
    <property type="evidence" value="ECO:0007669"/>
    <property type="project" value="InterPro"/>
</dbReference>
<dbReference type="AlphaFoldDB" id="A0A934J6S8"/>
<feature type="domain" description="Prepilin type IV endopeptidase peptidase" evidence="3">
    <location>
        <begin position="10"/>
        <end position="109"/>
    </location>
</feature>
<dbReference type="EMBL" id="JAELUP010000027">
    <property type="protein sequence ID" value="MBJ6361430.1"/>
    <property type="molecule type" value="Genomic_DNA"/>
</dbReference>
<evidence type="ECO:0000313" key="5">
    <source>
        <dbReference type="Proteomes" id="UP000640274"/>
    </source>
</evidence>
<dbReference type="InterPro" id="IPR050882">
    <property type="entry name" value="Prepilin_peptidase/N-MTase"/>
</dbReference>
<keyword evidence="2" id="KW-1133">Transmembrane helix</keyword>
<name>A0A934J6S8_9BACL</name>
<feature type="transmembrane region" description="Helical" evidence="2">
    <location>
        <begin position="81"/>
        <end position="114"/>
    </location>
</feature>
<proteinExistence type="inferred from homology"/>
<organism evidence="4 5">
    <name type="scientific">Paenibacillus roseus</name>
    <dbReference type="NCBI Taxonomy" id="2798579"/>
    <lineage>
        <taxon>Bacteria</taxon>
        <taxon>Bacillati</taxon>
        <taxon>Bacillota</taxon>
        <taxon>Bacilli</taxon>
        <taxon>Bacillales</taxon>
        <taxon>Paenibacillaceae</taxon>
        <taxon>Paenibacillus</taxon>
    </lineage>
</organism>
<dbReference type="PANTHER" id="PTHR30487">
    <property type="entry name" value="TYPE 4 PREPILIN-LIKE PROTEINS LEADER PEPTIDE-PROCESSING ENZYME"/>
    <property type="match status" value="1"/>
</dbReference>
<dbReference type="GO" id="GO:0006465">
    <property type="term" value="P:signal peptide processing"/>
    <property type="evidence" value="ECO:0007669"/>
    <property type="project" value="TreeGrafter"/>
</dbReference>
<evidence type="ECO:0000256" key="2">
    <source>
        <dbReference type="SAM" id="Phobius"/>
    </source>
</evidence>
<dbReference type="Gene3D" id="1.20.120.1220">
    <property type="match status" value="1"/>
</dbReference>
<reference evidence="4" key="1">
    <citation type="submission" date="2020-12" db="EMBL/GenBank/DDBJ databases">
        <authorList>
            <person name="Huq M.A."/>
        </authorList>
    </citation>
    <scope>NUCLEOTIDE SEQUENCE</scope>
    <source>
        <strain evidence="4">MAHUQ-46</strain>
    </source>
</reference>
<dbReference type="InterPro" id="IPR000045">
    <property type="entry name" value="Prepilin_IV_endopep_pep"/>
</dbReference>
<sequence>MLFEGGAAGVLLVIALWFDVKFMRIPNVLTATAAVCALLYHGISGGFTGIGTVLAGTAAGLIPMLFLYLLKGIGAGDVKLFAALGAWVGPLPVLQIMVYSILFAGLIGIVLLIVHRPFFTRVVNILMPPMLRFNDMSDGLNQAWKQGLKFPFMLAVAPGAVAVWYFSFS</sequence>
<keyword evidence="5" id="KW-1185">Reference proteome</keyword>
<evidence type="ECO:0000313" key="4">
    <source>
        <dbReference type="EMBL" id="MBJ6361430.1"/>
    </source>
</evidence>
<keyword evidence="2" id="KW-0472">Membrane</keyword>
<dbReference type="GO" id="GO:0005886">
    <property type="term" value="C:plasma membrane"/>
    <property type="evidence" value="ECO:0007669"/>
    <property type="project" value="TreeGrafter"/>
</dbReference>
<dbReference type="Proteomes" id="UP000640274">
    <property type="component" value="Unassembled WGS sequence"/>
</dbReference>
<feature type="transmembrane region" description="Helical" evidence="2">
    <location>
        <begin position="46"/>
        <end position="69"/>
    </location>
</feature>
<comment type="caution">
    <text evidence="4">The sequence shown here is derived from an EMBL/GenBank/DDBJ whole genome shotgun (WGS) entry which is preliminary data.</text>
</comment>
<feature type="transmembrane region" description="Helical" evidence="2">
    <location>
        <begin position="150"/>
        <end position="168"/>
    </location>
</feature>
<protein>
    <submittedName>
        <fullName evidence="4">Prepilin peptidase</fullName>
    </submittedName>
</protein>
<dbReference type="PANTHER" id="PTHR30487:SF0">
    <property type="entry name" value="PREPILIN LEADER PEPTIDASE_N-METHYLTRANSFERASE-RELATED"/>
    <property type="match status" value="1"/>
</dbReference>
<dbReference type="Pfam" id="PF01478">
    <property type="entry name" value="Peptidase_A24"/>
    <property type="match status" value="1"/>
</dbReference>
<evidence type="ECO:0000259" key="3">
    <source>
        <dbReference type="Pfam" id="PF01478"/>
    </source>
</evidence>
<dbReference type="RefSeq" id="WP_199018978.1">
    <property type="nucleotide sequence ID" value="NZ_JAELUP010000027.1"/>
</dbReference>
<comment type="similarity">
    <text evidence="1">Belongs to the peptidase A24 family.</text>
</comment>